<dbReference type="Pfam" id="PF01329">
    <property type="entry name" value="Pterin_4a"/>
    <property type="match status" value="1"/>
</dbReference>
<dbReference type="EC" id="4.2.1.96" evidence="3"/>
<dbReference type="PATRIC" id="fig|1224163.3.peg.456"/>
<name>S5SS34_9CORY</name>
<keyword evidence="5" id="KW-0456">Lyase</keyword>
<dbReference type="SUPFAM" id="SSF55248">
    <property type="entry name" value="PCD-like"/>
    <property type="match status" value="1"/>
</dbReference>
<gene>
    <name evidence="6" type="ORF">B841_02255</name>
</gene>
<evidence type="ECO:0000256" key="4">
    <source>
        <dbReference type="ARBA" id="ARBA00021735"/>
    </source>
</evidence>
<sequence>MSDPKQILSPNDVRDADLTGWKQVDQALEATFDTGDFATGLKLVNLLGESAESANHHPDVTLTYPAVAVTLTSHDVGGVTSRDIDLARVITEHAESLGVSA</sequence>
<dbReference type="PANTHER" id="PTHR12599:SF0">
    <property type="entry name" value="PTERIN-4-ALPHA-CARBINOLAMINE DEHYDRATASE"/>
    <property type="match status" value="1"/>
</dbReference>
<dbReference type="InterPro" id="IPR036428">
    <property type="entry name" value="PCD_sf"/>
</dbReference>
<evidence type="ECO:0000256" key="5">
    <source>
        <dbReference type="ARBA" id="ARBA00023239"/>
    </source>
</evidence>
<proteinExistence type="inferred from homology"/>
<comment type="catalytic activity">
    <reaction evidence="1">
        <text>(4aS,6R)-4a-hydroxy-L-erythro-5,6,7,8-tetrahydrobiopterin = (6R)-L-erythro-6,7-dihydrobiopterin + H2O</text>
        <dbReference type="Rhea" id="RHEA:11920"/>
        <dbReference type="ChEBI" id="CHEBI:15377"/>
        <dbReference type="ChEBI" id="CHEBI:15642"/>
        <dbReference type="ChEBI" id="CHEBI:43120"/>
        <dbReference type="EC" id="4.2.1.96"/>
    </reaction>
</comment>
<comment type="similarity">
    <text evidence="2">Belongs to the pterin-4-alpha-carbinolamine dehydratase family.</text>
</comment>
<reference evidence="6 7" key="1">
    <citation type="submission" date="2012-11" db="EMBL/GenBank/DDBJ databases">
        <title>The complete genome sequence of Corynebacterium maris Coryn-1 (=DSM 45190).</title>
        <authorList>
            <person name="Schaffert L."/>
            <person name="Albersmeier A."/>
            <person name="Kalinowski J."/>
            <person name="Ruckert C."/>
        </authorList>
    </citation>
    <scope>NUCLEOTIDE SEQUENCE [LARGE SCALE GENOMIC DNA]</scope>
    <source>
        <strain evidence="7">Coryn-1</strain>
    </source>
</reference>
<accession>S5SS34</accession>
<evidence type="ECO:0000256" key="3">
    <source>
        <dbReference type="ARBA" id="ARBA00013252"/>
    </source>
</evidence>
<dbReference type="Proteomes" id="UP000015388">
    <property type="component" value="Chromosome"/>
</dbReference>
<keyword evidence="7" id="KW-1185">Reference proteome</keyword>
<evidence type="ECO:0000313" key="7">
    <source>
        <dbReference type="Proteomes" id="UP000015388"/>
    </source>
</evidence>
<dbReference type="PANTHER" id="PTHR12599">
    <property type="entry name" value="PTERIN-4-ALPHA-CARBINOLAMINE DEHYDRATASE"/>
    <property type="match status" value="1"/>
</dbReference>
<dbReference type="KEGG" id="cmd:B841_02255"/>
<dbReference type="GO" id="GO:0008124">
    <property type="term" value="F:4-alpha-hydroxytetrahydrobiopterin dehydratase activity"/>
    <property type="evidence" value="ECO:0007669"/>
    <property type="project" value="UniProtKB-EC"/>
</dbReference>
<dbReference type="RefSeq" id="WP_020933869.1">
    <property type="nucleotide sequence ID" value="NC_021915.1"/>
</dbReference>
<dbReference type="OrthoDB" id="15077at2"/>
<dbReference type="NCBIfam" id="NF002017">
    <property type="entry name" value="PRK00823.1-2"/>
    <property type="match status" value="1"/>
</dbReference>
<evidence type="ECO:0000256" key="2">
    <source>
        <dbReference type="ARBA" id="ARBA00006472"/>
    </source>
</evidence>
<evidence type="ECO:0000313" key="6">
    <source>
        <dbReference type="EMBL" id="AGS33934.1"/>
    </source>
</evidence>
<protein>
    <recommendedName>
        <fullName evidence="4">Putative pterin-4-alpha-carbinolamine dehydratase</fullName>
        <ecNumber evidence="3">4.2.1.96</ecNumber>
    </recommendedName>
</protein>
<dbReference type="HOGENOM" id="CLU_081974_4_0_11"/>
<dbReference type="AlphaFoldDB" id="S5SS34"/>
<dbReference type="eggNOG" id="COG2154">
    <property type="taxonomic scope" value="Bacteria"/>
</dbReference>
<dbReference type="Gene3D" id="3.30.1360.20">
    <property type="entry name" value="Transcriptional coactivator/pterin dehydratase"/>
    <property type="match status" value="1"/>
</dbReference>
<dbReference type="CDD" id="cd00488">
    <property type="entry name" value="PCD_DCoH"/>
    <property type="match status" value="1"/>
</dbReference>
<organism evidence="6 7">
    <name type="scientific">Corynebacterium maris DSM 45190</name>
    <dbReference type="NCBI Taxonomy" id="1224163"/>
    <lineage>
        <taxon>Bacteria</taxon>
        <taxon>Bacillati</taxon>
        <taxon>Actinomycetota</taxon>
        <taxon>Actinomycetes</taxon>
        <taxon>Mycobacteriales</taxon>
        <taxon>Corynebacteriaceae</taxon>
        <taxon>Corynebacterium</taxon>
    </lineage>
</organism>
<dbReference type="STRING" id="1224163.B841_02255"/>
<dbReference type="GO" id="GO:0006729">
    <property type="term" value="P:tetrahydrobiopterin biosynthetic process"/>
    <property type="evidence" value="ECO:0007669"/>
    <property type="project" value="InterPro"/>
</dbReference>
<evidence type="ECO:0000256" key="1">
    <source>
        <dbReference type="ARBA" id="ARBA00001554"/>
    </source>
</evidence>
<dbReference type="InterPro" id="IPR001533">
    <property type="entry name" value="Pterin_deHydtase"/>
</dbReference>
<dbReference type="EMBL" id="CP003924">
    <property type="protein sequence ID" value="AGS33934.1"/>
    <property type="molecule type" value="Genomic_DNA"/>
</dbReference>